<accession>A0A9D4Y0R7</accession>
<dbReference type="EMBL" id="JAMSHJ010000003">
    <property type="protein sequence ID" value="KAI5430961.1"/>
    <property type="molecule type" value="Genomic_DNA"/>
</dbReference>
<dbReference type="Proteomes" id="UP001058974">
    <property type="component" value="Chromosome 3"/>
</dbReference>
<dbReference type="Gramene" id="Psat03G0519800-T1">
    <property type="protein sequence ID" value="KAI5430961.1"/>
    <property type="gene ID" value="KIW84_035198"/>
</dbReference>
<comment type="caution">
    <text evidence="1">The sequence shown here is derived from an EMBL/GenBank/DDBJ whole genome shotgun (WGS) entry which is preliminary data.</text>
</comment>
<reference evidence="1 2" key="1">
    <citation type="journal article" date="2022" name="Nat. Genet.">
        <title>Improved pea reference genome and pan-genome highlight genomic features and evolutionary characteristics.</title>
        <authorList>
            <person name="Yang T."/>
            <person name="Liu R."/>
            <person name="Luo Y."/>
            <person name="Hu S."/>
            <person name="Wang D."/>
            <person name="Wang C."/>
            <person name="Pandey M.K."/>
            <person name="Ge S."/>
            <person name="Xu Q."/>
            <person name="Li N."/>
            <person name="Li G."/>
            <person name="Huang Y."/>
            <person name="Saxena R.K."/>
            <person name="Ji Y."/>
            <person name="Li M."/>
            <person name="Yan X."/>
            <person name="He Y."/>
            <person name="Liu Y."/>
            <person name="Wang X."/>
            <person name="Xiang C."/>
            <person name="Varshney R.K."/>
            <person name="Ding H."/>
            <person name="Gao S."/>
            <person name="Zong X."/>
        </authorList>
    </citation>
    <scope>NUCLEOTIDE SEQUENCE [LARGE SCALE GENOMIC DNA]</scope>
    <source>
        <strain evidence="1 2">cv. Zhongwan 6</strain>
    </source>
</reference>
<evidence type="ECO:0000313" key="1">
    <source>
        <dbReference type="EMBL" id="KAI5430961.1"/>
    </source>
</evidence>
<gene>
    <name evidence="1" type="ORF">KIW84_035198</name>
</gene>
<evidence type="ECO:0000313" key="2">
    <source>
        <dbReference type="Proteomes" id="UP001058974"/>
    </source>
</evidence>
<protein>
    <submittedName>
        <fullName evidence="1">Uncharacterized protein</fullName>
    </submittedName>
</protein>
<keyword evidence="2" id="KW-1185">Reference proteome</keyword>
<proteinExistence type="predicted"/>
<name>A0A9D4Y0R7_PEA</name>
<dbReference type="AlphaFoldDB" id="A0A9D4Y0R7"/>
<sequence>MREDMTDVKAQMGQIVESIQVLARGQEEMRQANLRDAAVNPVIVTIPVNLPEGAGTSVVTQPLPERGPVYQNAAQTFNIPVNGRAQPEIDDHHDAFFTTRVDSIYDAFGPSSADFERRFRIDRVILVQFNIGPIDIYPVMQDGQIPSRSLMSLSMLCGVSINCLYGYPVTDNVGSAIKHSTLHLGSIVVSGRRVEYTIITMRITYDTLHNFLYSILIAGQSGINITPNIHTYV</sequence>
<organism evidence="1 2">
    <name type="scientific">Pisum sativum</name>
    <name type="common">Garden pea</name>
    <name type="synonym">Lathyrus oleraceus</name>
    <dbReference type="NCBI Taxonomy" id="3888"/>
    <lineage>
        <taxon>Eukaryota</taxon>
        <taxon>Viridiplantae</taxon>
        <taxon>Streptophyta</taxon>
        <taxon>Embryophyta</taxon>
        <taxon>Tracheophyta</taxon>
        <taxon>Spermatophyta</taxon>
        <taxon>Magnoliopsida</taxon>
        <taxon>eudicotyledons</taxon>
        <taxon>Gunneridae</taxon>
        <taxon>Pentapetalae</taxon>
        <taxon>rosids</taxon>
        <taxon>fabids</taxon>
        <taxon>Fabales</taxon>
        <taxon>Fabaceae</taxon>
        <taxon>Papilionoideae</taxon>
        <taxon>50 kb inversion clade</taxon>
        <taxon>NPAAA clade</taxon>
        <taxon>Hologalegina</taxon>
        <taxon>IRL clade</taxon>
        <taxon>Fabeae</taxon>
        <taxon>Lathyrus</taxon>
    </lineage>
</organism>